<evidence type="ECO:0000313" key="3">
    <source>
        <dbReference type="EMBL" id="BCA88456.1"/>
    </source>
</evidence>
<organism evidence="3 4">
    <name type="scientific">Adlercreutzia hattorii</name>
    <dbReference type="NCBI Taxonomy" id="2707299"/>
    <lineage>
        <taxon>Bacteria</taxon>
        <taxon>Bacillati</taxon>
        <taxon>Actinomycetota</taxon>
        <taxon>Coriobacteriia</taxon>
        <taxon>Eggerthellales</taxon>
        <taxon>Eggerthellaceae</taxon>
        <taxon>Adlercreutzia</taxon>
    </lineage>
</organism>
<keyword evidence="4" id="KW-1185">Reference proteome</keyword>
<dbReference type="GO" id="GO:0005524">
    <property type="term" value="F:ATP binding"/>
    <property type="evidence" value="ECO:0007669"/>
    <property type="project" value="UniProtKB-KW"/>
</dbReference>
<evidence type="ECO:0000313" key="4">
    <source>
        <dbReference type="Proteomes" id="UP000501727"/>
    </source>
</evidence>
<dbReference type="GO" id="GO:0003677">
    <property type="term" value="F:DNA binding"/>
    <property type="evidence" value="ECO:0007669"/>
    <property type="project" value="UniProtKB-KW"/>
</dbReference>
<evidence type="ECO:0000256" key="1">
    <source>
        <dbReference type="SAM" id="MobiDB-lite"/>
    </source>
</evidence>
<dbReference type="AlphaFoldDB" id="A0A6F8SLT0"/>
<proteinExistence type="predicted"/>
<protein>
    <recommendedName>
        <fullName evidence="2">Restriction endonuclease type I HsdR N-terminal domain-containing protein</fullName>
    </recommendedName>
</protein>
<dbReference type="RefSeq" id="WP_173112650.1">
    <property type="nucleotide sequence ID" value="NZ_AP022829.1"/>
</dbReference>
<dbReference type="GO" id="GO:0009307">
    <property type="term" value="P:DNA restriction-modification system"/>
    <property type="evidence" value="ECO:0007669"/>
    <property type="project" value="UniProtKB-KW"/>
</dbReference>
<sequence>MDYQRELLGGSSFLDRYEEQLSSLCRNQRFINMISLASKEAAEKTGSDTGKAGKNIISDTLFRERAYLLLPEYAHIVDDVARSGYSKKSAVLSIYYAAKILNASSSCGSYSASQANESAACQQDYHVQNSSNANTRRIWEEIAFIIDKYRKDGAPEREFQIEMENAFEKLGWSRRLGEVIAQYTIPVGSAHSVRPDLIIAKEGTPIFVVELKKPSSGATPRNADQLFSYMRLLKLNVGLLISDVVQLYYDDPSNADNPRLVESIPARSDCEEGPILFDLLMKDGFAKSSLNAYIAETLSQQTTLTQVQYLRSRLLSEQGATLVNETLTDFFHSEAAKDVIHDALRIYLQKEYPQEVVSQALDGLDIKWENQPRSNNSPLGQTSAREEHTNRESSYSPTEEPSLFRGKKVGQIANDHLRAMLERGNVSPEEIQLMETREYSKRVFGINYPLLVPASSPHDRARYYATPLFIRGIAYKLCNDWYESPANNDRPYLVSWLQSHAQDIFSS</sequence>
<reference evidence="4" key="2">
    <citation type="submission" date="2020-03" db="EMBL/GenBank/DDBJ databases">
        <title>Complete Genome Sequence of Adlercreutzia sp. strain 8CFCBH1 Producing Equol, Isolated from Healthy Japanese Feces.</title>
        <authorList>
            <person name="Ogata Y."/>
            <person name="Sakamoto M."/>
            <person name="Ohkuma M."/>
            <person name="Hattori M."/>
            <person name="Suda W."/>
        </authorList>
    </citation>
    <scope>NUCLEOTIDE SEQUENCE [LARGE SCALE GENOMIC DNA]</scope>
    <source>
        <strain evidence="4">8CFCBH1</strain>
    </source>
</reference>
<reference evidence="4" key="1">
    <citation type="journal article" date="2020" name="Microbiol. Resour. Announc.">
        <title>Complete Genome Sequence of Adlercreutzia sp. Strain 8CFCBH1, a Potent Producer of Equol, Isolated from Healthy Japanese Feces.</title>
        <authorList>
            <person name="Ogata Y."/>
            <person name="Sakamoto M."/>
            <person name="Ohkuma M."/>
            <person name="Hattori M."/>
            <person name="Suda W."/>
        </authorList>
    </citation>
    <scope>NUCLEOTIDE SEQUENCE [LARGE SCALE GENOMIC DNA]</scope>
    <source>
        <strain evidence="4">8CFCBH1</strain>
    </source>
</reference>
<name>A0A6F8SLT0_9ACTN</name>
<dbReference type="KEGG" id="ahat:ADCFC_10750"/>
<feature type="region of interest" description="Disordered" evidence="1">
    <location>
        <begin position="368"/>
        <end position="407"/>
    </location>
</feature>
<dbReference type="EMBL" id="AP022829">
    <property type="protein sequence ID" value="BCA88456.1"/>
    <property type="molecule type" value="Genomic_DNA"/>
</dbReference>
<gene>
    <name evidence="3" type="ORF">ADCFC_09540</name>
</gene>
<feature type="compositionally biased region" description="Polar residues" evidence="1">
    <location>
        <begin position="371"/>
        <end position="383"/>
    </location>
</feature>
<evidence type="ECO:0000259" key="2">
    <source>
        <dbReference type="Pfam" id="PF04313"/>
    </source>
</evidence>
<dbReference type="Proteomes" id="UP000501727">
    <property type="component" value="Chromosome"/>
</dbReference>
<feature type="domain" description="Restriction endonuclease type I HsdR N-terminal" evidence="2">
    <location>
        <begin position="178"/>
        <end position="254"/>
    </location>
</feature>
<dbReference type="Pfam" id="PF04313">
    <property type="entry name" value="HSDR_N"/>
    <property type="match status" value="1"/>
</dbReference>
<accession>A0A6F8SLT0</accession>
<dbReference type="InterPro" id="IPR007409">
    <property type="entry name" value="Restrct_endonuc_type1_HsdR_N"/>
</dbReference>
<dbReference type="GO" id="GO:0009035">
    <property type="term" value="F:type I site-specific deoxyribonuclease activity"/>
    <property type="evidence" value="ECO:0007669"/>
    <property type="project" value="UniProtKB-EC"/>
</dbReference>